<keyword evidence="10 12" id="KW-0472">Membrane</keyword>
<evidence type="ECO:0000256" key="5">
    <source>
        <dbReference type="ARBA" id="ARBA00022475"/>
    </source>
</evidence>
<dbReference type="EMBL" id="JBHRXV010000011">
    <property type="protein sequence ID" value="MFC3713884.1"/>
    <property type="molecule type" value="Genomic_DNA"/>
</dbReference>
<protein>
    <recommendedName>
        <fullName evidence="3 12">Protein-export membrane protein SecG</fullName>
    </recommendedName>
</protein>
<keyword evidence="7 12" id="KW-0653">Protein transport</keyword>
<dbReference type="Proteomes" id="UP001595615">
    <property type="component" value="Unassembled WGS sequence"/>
</dbReference>
<keyword evidence="4 12" id="KW-0813">Transport</keyword>
<feature type="transmembrane region" description="Helical" evidence="12">
    <location>
        <begin position="53"/>
        <end position="71"/>
    </location>
</feature>
<comment type="caution">
    <text evidence="13">The sequence shown here is derived from an EMBL/GenBank/DDBJ whole genome shotgun (WGS) entry which is preliminary data.</text>
</comment>
<evidence type="ECO:0000256" key="1">
    <source>
        <dbReference type="ARBA" id="ARBA00004651"/>
    </source>
</evidence>
<dbReference type="PANTHER" id="PTHR34182">
    <property type="entry name" value="PROTEIN-EXPORT MEMBRANE PROTEIN SECG"/>
    <property type="match status" value="1"/>
</dbReference>
<evidence type="ECO:0000256" key="9">
    <source>
        <dbReference type="ARBA" id="ARBA00023010"/>
    </source>
</evidence>
<evidence type="ECO:0000256" key="11">
    <source>
        <dbReference type="ARBA" id="ARBA00025182"/>
    </source>
</evidence>
<gene>
    <name evidence="13" type="primary">secG</name>
    <name evidence="13" type="ORF">ACFOMD_15010</name>
</gene>
<dbReference type="NCBIfam" id="TIGR00810">
    <property type="entry name" value="secG"/>
    <property type="match status" value="1"/>
</dbReference>
<keyword evidence="9 12" id="KW-0811">Translocation</keyword>
<evidence type="ECO:0000256" key="4">
    <source>
        <dbReference type="ARBA" id="ARBA00022448"/>
    </source>
</evidence>
<evidence type="ECO:0000313" key="14">
    <source>
        <dbReference type="Proteomes" id="UP001595615"/>
    </source>
</evidence>
<keyword evidence="5 12" id="KW-1003">Cell membrane</keyword>
<evidence type="ECO:0000256" key="8">
    <source>
        <dbReference type="ARBA" id="ARBA00022989"/>
    </source>
</evidence>
<accession>A0ABV7XCR1</accession>
<dbReference type="Pfam" id="PF03840">
    <property type="entry name" value="SecG"/>
    <property type="match status" value="1"/>
</dbReference>
<evidence type="ECO:0000256" key="6">
    <source>
        <dbReference type="ARBA" id="ARBA00022692"/>
    </source>
</evidence>
<evidence type="ECO:0000256" key="10">
    <source>
        <dbReference type="ARBA" id="ARBA00023136"/>
    </source>
</evidence>
<proteinExistence type="inferred from homology"/>
<evidence type="ECO:0000256" key="12">
    <source>
        <dbReference type="RuleBase" id="RU365087"/>
    </source>
</evidence>
<evidence type="ECO:0000256" key="2">
    <source>
        <dbReference type="ARBA" id="ARBA00008445"/>
    </source>
</evidence>
<comment type="subcellular location">
    <subcellularLocation>
        <location evidence="1 12">Cell membrane</location>
        <topology evidence="1 12">Multi-pass membrane protein</topology>
    </subcellularLocation>
</comment>
<comment type="similarity">
    <text evidence="2 12">Belongs to the SecG family.</text>
</comment>
<sequence length="130" mass="13070">MLTTLILVIHTIIAAALVGVILLQRSEGGALGIGAGPSGMMTARGAANLLTRATAWLATAFIATSIILAVLHSSGSRVRQIDPNLSPTTAAPEIADEVSPLADPTDTGLVPVAPAAEKAAEKTADVPIAQ</sequence>
<dbReference type="PANTHER" id="PTHR34182:SF1">
    <property type="entry name" value="PROTEIN-EXPORT MEMBRANE PROTEIN SECG"/>
    <property type="match status" value="1"/>
</dbReference>
<keyword evidence="8 12" id="KW-1133">Transmembrane helix</keyword>
<name>A0ABV7XCR1_9SPHN</name>
<dbReference type="PRINTS" id="PR01651">
    <property type="entry name" value="SECGEXPORT"/>
</dbReference>
<reference evidence="14" key="1">
    <citation type="journal article" date="2019" name="Int. J. Syst. Evol. Microbiol.">
        <title>The Global Catalogue of Microorganisms (GCM) 10K type strain sequencing project: providing services to taxonomists for standard genome sequencing and annotation.</title>
        <authorList>
            <consortium name="The Broad Institute Genomics Platform"/>
            <consortium name="The Broad Institute Genome Sequencing Center for Infectious Disease"/>
            <person name="Wu L."/>
            <person name="Ma J."/>
        </authorList>
    </citation>
    <scope>NUCLEOTIDE SEQUENCE [LARGE SCALE GENOMIC DNA]</scope>
    <source>
        <strain evidence="14">KCTC 42644</strain>
    </source>
</reference>
<keyword evidence="14" id="KW-1185">Reference proteome</keyword>
<organism evidence="13 14">
    <name type="scientific">Sphingoaurantiacus capsulatus</name>
    <dbReference type="NCBI Taxonomy" id="1771310"/>
    <lineage>
        <taxon>Bacteria</taxon>
        <taxon>Pseudomonadati</taxon>
        <taxon>Pseudomonadota</taxon>
        <taxon>Alphaproteobacteria</taxon>
        <taxon>Sphingomonadales</taxon>
        <taxon>Sphingosinicellaceae</taxon>
        <taxon>Sphingoaurantiacus</taxon>
    </lineage>
</organism>
<feature type="transmembrane region" description="Helical" evidence="12">
    <location>
        <begin position="6"/>
        <end position="23"/>
    </location>
</feature>
<evidence type="ECO:0000256" key="7">
    <source>
        <dbReference type="ARBA" id="ARBA00022927"/>
    </source>
</evidence>
<evidence type="ECO:0000256" key="3">
    <source>
        <dbReference type="ARBA" id="ARBA00017876"/>
    </source>
</evidence>
<keyword evidence="6 12" id="KW-0812">Transmembrane</keyword>
<dbReference type="RefSeq" id="WP_380862812.1">
    <property type="nucleotide sequence ID" value="NZ_JBHRXV010000011.1"/>
</dbReference>
<comment type="function">
    <text evidence="11 12">Involved in protein export. Participates in an early event of protein translocation.</text>
</comment>
<evidence type="ECO:0000313" key="13">
    <source>
        <dbReference type="EMBL" id="MFC3713884.1"/>
    </source>
</evidence>
<dbReference type="InterPro" id="IPR004692">
    <property type="entry name" value="SecG"/>
</dbReference>